<evidence type="ECO:0000313" key="3">
    <source>
        <dbReference type="EMBL" id="PWT38908.1"/>
    </source>
</evidence>
<evidence type="ECO:0000313" key="1">
    <source>
        <dbReference type="EMBL" id="KEK16053.1"/>
    </source>
</evidence>
<dbReference type="Proteomes" id="UP000245980">
    <property type="component" value="Unassembled WGS sequence"/>
</dbReference>
<evidence type="ECO:0000313" key="5">
    <source>
        <dbReference type="EMBL" id="TGB09688.1"/>
    </source>
</evidence>
<dbReference type="EMBL" id="QGHT01000125">
    <property type="protein sequence ID" value="PWT38908.1"/>
    <property type="molecule type" value="Genomic_DNA"/>
</dbReference>
<dbReference type="AlphaFoldDB" id="A0A073JQD2"/>
<dbReference type="Proteomes" id="UP000189795">
    <property type="component" value="Unassembled WGS sequence"/>
</dbReference>
<reference evidence="5" key="6">
    <citation type="submission" date="2019-04" db="EMBL/GenBank/DDBJ databases">
        <authorList>
            <person name="Bisanz J.E."/>
            <person name="Chagwedera N.D."/>
            <person name="Chawla A."/>
            <person name="Turnbaugh P.J."/>
        </authorList>
    </citation>
    <scope>NUCLEOTIDE SEQUENCE</scope>
    <source>
        <strain evidence="5">I8-5</strain>
    </source>
</reference>
<dbReference type="Proteomes" id="UP000510868">
    <property type="component" value="Chromosome"/>
</dbReference>
<dbReference type="PATRIC" id="fig|1598.90.peg.447"/>
<proteinExistence type="predicted"/>
<dbReference type="EMBL" id="JOSX01000010">
    <property type="protein sequence ID" value="KEK16053.1"/>
    <property type="molecule type" value="Genomic_DNA"/>
</dbReference>
<reference evidence="3 8" key="3">
    <citation type="journal article" date="2018" name="Front. Microbiol.">
        <title>Comparative Genomics of the Herbivore Gut Symbiont Lactobacillus reuteri Reveals Genetic Diversity and Lifestyle Adaptation.</title>
        <authorList>
            <person name="Zhao J."/>
        </authorList>
    </citation>
    <scope>NUCLEOTIDE SEQUENCE [LARGE SCALE GENOMIC DNA]</scope>
    <source>
        <strain evidence="3 8">LR10</strain>
    </source>
</reference>
<dbReference type="EMBL" id="MWVS01000129">
    <property type="protein sequence ID" value="OPG87080.1"/>
    <property type="molecule type" value="Genomic_DNA"/>
</dbReference>
<dbReference type="Proteomes" id="UP000297521">
    <property type="component" value="Unassembled WGS sequence"/>
</dbReference>
<accession>A0A073JQD2</accession>
<evidence type="ECO:0000313" key="2">
    <source>
        <dbReference type="EMBL" id="OPG87080.1"/>
    </source>
</evidence>
<evidence type="ECO:0000313" key="9">
    <source>
        <dbReference type="Proteomes" id="UP000510868"/>
    </source>
</evidence>
<evidence type="ECO:0000313" key="7">
    <source>
        <dbReference type="Proteomes" id="UP000189795"/>
    </source>
</evidence>
<reference evidence="4 9" key="7">
    <citation type="submission" date="2020-07" db="EMBL/GenBank/DDBJ databases">
        <title>Genome sequence of Lactobacillus reuteri CNEI-KCA3 isolated from the faeces of a reared-broiler chicken, South-East Nigeria, reveals presence of CRISPR arrays.</title>
        <authorList>
            <person name="Anukam K.C."/>
            <person name="Ibezim C.N."/>
            <person name="BeecK W.V."/>
            <person name="Allonsius C."/>
            <person name="Broek M.D."/>
            <person name="Tuyaerts I."/>
            <person name="Attama A."/>
            <person name="Esimone C.O."/>
            <person name="Lebeer S."/>
        </authorList>
    </citation>
    <scope>NUCLEOTIDE SEQUENCE [LARGE SCALE GENOMIC DNA]</scope>
    <source>
        <strain evidence="4 9">CNEI-KCA3</strain>
    </source>
</reference>
<evidence type="ECO:0000313" key="8">
    <source>
        <dbReference type="Proteomes" id="UP000245980"/>
    </source>
</evidence>
<name>A0A073JQD2_LIMRT</name>
<organism evidence="1 6">
    <name type="scientific">Limosilactobacillus reuteri</name>
    <name type="common">Lactobacillus reuteri</name>
    <dbReference type="NCBI Taxonomy" id="1598"/>
    <lineage>
        <taxon>Bacteria</taxon>
        <taxon>Bacillati</taxon>
        <taxon>Bacillota</taxon>
        <taxon>Bacilli</taxon>
        <taxon>Lactobacillales</taxon>
        <taxon>Lactobacillaceae</taxon>
        <taxon>Limosilactobacillus</taxon>
    </lineage>
</organism>
<dbReference type="EMBL" id="SRKR01000021">
    <property type="protein sequence ID" value="TGB09688.1"/>
    <property type="molecule type" value="Genomic_DNA"/>
</dbReference>
<dbReference type="EMBL" id="CP059275">
    <property type="protein sequence ID" value="QLQ62058.1"/>
    <property type="molecule type" value="Genomic_DNA"/>
</dbReference>
<evidence type="ECO:0000313" key="4">
    <source>
        <dbReference type="EMBL" id="QLQ62058.1"/>
    </source>
</evidence>
<reference evidence="2 7" key="2">
    <citation type="submission" date="2017-03" db="EMBL/GenBank/DDBJ databases">
        <title>Antibiotic resistance of probiotic microorganisms.</title>
        <authorList>
            <person name="Sanudo A.I."/>
            <person name="Olivares M."/>
            <person name="Banuelos O."/>
        </authorList>
    </citation>
    <scope>NUCLEOTIDE SEQUENCE [LARGE SCALE GENOMIC DNA]</scope>
    <source>
        <strain evidence="2 7">CECT8605</strain>
    </source>
</reference>
<protein>
    <submittedName>
        <fullName evidence="1">Uncharacterized protein</fullName>
    </submittedName>
</protein>
<sequence>MSSFVIEGTLTVDISGLEGLAGEIRSVSIKALQGEIRKVADQILRELVEKDWPAGRASPGYVSTGELVDAINVTGGGTSLSIEMDGSRMSMSPPSTGNSANGDWGGIESWGIHMGVQSQPFNDEMPAYLNYGGGGLVPHQGTHYFDNAFSKYVEIIPKLLADALRAAGFEVSGA</sequence>
<evidence type="ECO:0000313" key="6">
    <source>
        <dbReference type="Proteomes" id="UP000027731"/>
    </source>
</evidence>
<reference evidence="3" key="4">
    <citation type="submission" date="2018-05" db="EMBL/GenBank/DDBJ databases">
        <authorList>
            <person name="Peng X.Y."/>
            <person name="Xu Y.F."/>
            <person name="Luo D."/>
            <person name="Yu J."/>
            <person name="Gu J.Y."/>
        </authorList>
    </citation>
    <scope>NUCLEOTIDE SEQUENCE</scope>
    <source>
        <strain evidence="3">LR10</strain>
    </source>
</reference>
<reference evidence="1 6" key="1">
    <citation type="submission" date="2014-06" db="EMBL/GenBank/DDBJ databases">
        <title>Genetic determinant of reutericyclin biosynthesis of Lactobacillus reuteri.</title>
        <authorList>
            <person name="Lin X."/>
            <person name="Duar R."/>
            <person name="Walter J."/>
            <person name="Gaenzle M."/>
        </authorList>
    </citation>
    <scope>NUCLEOTIDE SEQUENCE [LARGE SCALE GENOMIC DNA]</scope>
    <source>
        <strain evidence="1 6">LTH2584</strain>
    </source>
</reference>
<dbReference type="Proteomes" id="UP000027731">
    <property type="component" value="Unassembled WGS sequence"/>
</dbReference>
<gene>
    <name evidence="2" type="ORF">B5D07_10980</name>
    <name evidence="3" type="ORF">DKZ22_12150</name>
    <name evidence="5" type="ORF">E5F87_09880</name>
    <name evidence="4" type="ORF">HHK02_01660</name>
    <name evidence="1" type="ORF">LR3_08190</name>
</gene>
<reference evidence="5" key="5">
    <citation type="journal article" date="2019" name="Cell Metab.">
        <title>Nutrient sensing in CD11c cells alters the gut microbiome to regulate food intake and body mass.</title>
        <authorList>
            <person name="Chagwedera N.D."/>
            <person name="Ang Q.Y."/>
            <person name="Bisanz J.E."/>
            <person name="Leong Y.A."/>
            <person name="Ganeshan K."/>
            <person name="Cai J."/>
            <person name="Patterson A.D."/>
            <person name="Turnbaugh P.J."/>
            <person name="Chawla A."/>
        </authorList>
    </citation>
    <scope>NUCLEOTIDE SEQUENCE</scope>
    <source>
        <strain evidence="5">I8-5</strain>
    </source>
</reference>
<dbReference type="RefSeq" id="WP_035168277.1">
    <property type="nucleotide sequence ID" value="NZ_CP059275.1"/>
</dbReference>